<organism evidence="1 2">
    <name type="scientific">Candida viswanathii</name>
    <dbReference type="NCBI Taxonomy" id="5486"/>
    <lineage>
        <taxon>Eukaryota</taxon>
        <taxon>Fungi</taxon>
        <taxon>Dikarya</taxon>
        <taxon>Ascomycota</taxon>
        <taxon>Saccharomycotina</taxon>
        <taxon>Pichiomycetes</taxon>
        <taxon>Debaryomycetaceae</taxon>
        <taxon>Candida/Lodderomyces clade</taxon>
        <taxon>Candida</taxon>
    </lineage>
</organism>
<evidence type="ECO:0000313" key="1">
    <source>
        <dbReference type="EMBL" id="RCK57847.1"/>
    </source>
</evidence>
<dbReference type="GO" id="GO:0005737">
    <property type="term" value="C:cytoplasm"/>
    <property type="evidence" value="ECO:0007669"/>
    <property type="project" value="TreeGrafter"/>
</dbReference>
<name>A0A367XW64_9ASCO</name>
<sequence length="317" mass="36960">MSKSVPNPIDIKDGIVLDSDRVQYEELYEEYTTANPTHWEFSTVPGIFKQSLEETDESTFDTIMDHFGIIPTWDNIIHQLHSLNESSDDNVQYKLFFLARHGQGYHNVKFAEDPEGWPTKWRGKYTDGRLTWGPDPELTELGVEQARDNNKFWKHELLNNQHRNRDLIMPTRFFLSPMKRSATTLVNTWKDIVDLNEKKPMIQEVWRETIGTATCNQRRLKSEMAKDYEPFGFQIEPSFEEDDIYWKPDIRETLAEQAMRQYKGLSRLFDDYPEDEIVSITSHGNSIKAQLMVFGHRAFAIGTGGFIPVFVRGVKVN</sequence>
<gene>
    <name evidence="1" type="ORF">Cantr_06122</name>
</gene>
<dbReference type="AlphaFoldDB" id="A0A367XW64"/>
<dbReference type="EMBL" id="QLNQ01000028">
    <property type="protein sequence ID" value="RCK57847.1"/>
    <property type="molecule type" value="Genomic_DNA"/>
</dbReference>
<comment type="caution">
    <text evidence="1">The sequence shown here is derived from an EMBL/GenBank/DDBJ whole genome shotgun (WGS) entry which is preliminary data.</text>
</comment>
<dbReference type="SUPFAM" id="SSF53254">
    <property type="entry name" value="Phosphoglycerate mutase-like"/>
    <property type="match status" value="1"/>
</dbReference>
<dbReference type="Proteomes" id="UP000253472">
    <property type="component" value="Unassembled WGS sequence"/>
</dbReference>
<dbReference type="InterPro" id="IPR013078">
    <property type="entry name" value="His_Pase_superF_clade-1"/>
</dbReference>
<proteinExistence type="predicted"/>
<dbReference type="CDD" id="cd07067">
    <property type="entry name" value="HP_PGM_like"/>
    <property type="match status" value="1"/>
</dbReference>
<reference evidence="1 2" key="1">
    <citation type="submission" date="2018-06" db="EMBL/GenBank/DDBJ databases">
        <title>Whole genome sequencing of Candida tropicalis (genome annotated by CSBL at Korea University).</title>
        <authorList>
            <person name="Ahn J."/>
        </authorList>
    </citation>
    <scope>NUCLEOTIDE SEQUENCE [LARGE SCALE GENOMIC DNA]</scope>
    <source>
        <strain evidence="1 2">ATCC 20962</strain>
    </source>
</reference>
<protein>
    <recommendedName>
        <fullName evidence="3">Phosphoglycerate mutase</fullName>
    </recommendedName>
</protein>
<evidence type="ECO:0008006" key="3">
    <source>
        <dbReference type="Google" id="ProtNLM"/>
    </source>
</evidence>
<dbReference type="OrthoDB" id="496981at2759"/>
<dbReference type="InterPro" id="IPR050275">
    <property type="entry name" value="PGM_Phosphatase"/>
</dbReference>
<dbReference type="PANTHER" id="PTHR48100:SF1">
    <property type="entry name" value="HISTIDINE PHOSPHATASE FAMILY PROTEIN-RELATED"/>
    <property type="match status" value="1"/>
</dbReference>
<accession>A0A367XW64</accession>
<dbReference type="Pfam" id="PF00300">
    <property type="entry name" value="His_Phos_1"/>
    <property type="match status" value="1"/>
</dbReference>
<evidence type="ECO:0000313" key="2">
    <source>
        <dbReference type="Proteomes" id="UP000253472"/>
    </source>
</evidence>
<dbReference type="Gene3D" id="3.40.50.1240">
    <property type="entry name" value="Phosphoglycerate mutase-like"/>
    <property type="match status" value="1"/>
</dbReference>
<dbReference type="InterPro" id="IPR029033">
    <property type="entry name" value="His_PPase_superfam"/>
</dbReference>
<dbReference type="GO" id="GO:0016791">
    <property type="term" value="F:phosphatase activity"/>
    <property type="evidence" value="ECO:0007669"/>
    <property type="project" value="TreeGrafter"/>
</dbReference>
<keyword evidence="2" id="KW-1185">Reference proteome</keyword>
<dbReference type="PANTHER" id="PTHR48100">
    <property type="entry name" value="BROAD-SPECIFICITY PHOSPHATASE YOR283W-RELATED"/>
    <property type="match status" value="1"/>
</dbReference>